<comment type="caution">
    <text evidence="2">The sequence shown here is derived from an EMBL/GenBank/DDBJ whole genome shotgun (WGS) entry which is preliminary data.</text>
</comment>
<accession>A0A5J9V0P3</accession>
<feature type="region of interest" description="Disordered" evidence="1">
    <location>
        <begin position="78"/>
        <end position="217"/>
    </location>
</feature>
<name>A0A5J9V0P3_9POAL</name>
<dbReference type="AlphaFoldDB" id="A0A5J9V0P3"/>
<feature type="compositionally biased region" description="Low complexity" evidence="1">
    <location>
        <begin position="126"/>
        <end position="144"/>
    </location>
</feature>
<proteinExistence type="predicted"/>
<reference evidence="2 3" key="1">
    <citation type="journal article" date="2019" name="Sci. Rep.">
        <title>A high-quality genome of Eragrostis curvula grass provides insights into Poaceae evolution and supports new strategies to enhance forage quality.</title>
        <authorList>
            <person name="Carballo J."/>
            <person name="Santos B.A.C.M."/>
            <person name="Zappacosta D."/>
            <person name="Garbus I."/>
            <person name="Selva J.P."/>
            <person name="Gallo C.A."/>
            <person name="Diaz A."/>
            <person name="Albertini E."/>
            <person name="Caccamo M."/>
            <person name="Echenique V."/>
        </authorList>
    </citation>
    <scope>NUCLEOTIDE SEQUENCE [LARGE SCALE GENOMIC DNA]</scope>
    <source>
        <strain evidence="3">cv. Victoria</strain>
        <tissue evidence="2">Leaf</tissue>
    </source>
</reference>
<evidence type="ECO:0000313" key="3">
    <source>
        <dbReference type="Proteomes" id="UP000324897"/>
    </source>
</evidence>
<feature type="compositionally biased region" description="Polar residues" evidence="1">
    <location>
        <begin position="386"/>
        <end position="406"/>
    </location>
</feature>
<feature type="compositionally biased region" description="Pro residues" evidence="1">
    <location>
        <begin position="84"/>
        <end position="95"/>
    </location>
</feature>
<gene>
    <name evidence="2" type="ORF">EJB05_21346</name>
</gene>
<dbReference type="InterPro" id="IPR040276">
    <property type="entry name" value="At4g26450-like"/>
</dbReference>
<feature type="compositionally biased region" description="Acidic residues" evidence="1">
    <location>
        <begin position="255"/>
        <end position="264"/>
    </location>
</feature>
<dbReference type="PANTHER" id="PTHR36056">
    <property type="entry name" value="PROTEIN, PUTATIVE-RELATED"/>
    <property type="match status" value="1"/>
</dbReference>
<evidence type="ECO:0000313" key="2">
    <source>
        <dbReference type="EMBL" id="TVU29762.1"/>
    </source>
</evidence>
<dbReference type="Proteomes" id="UP000324897">
    <property type="component" value="Chromosome 1"/>
</dbReference>
<feature type="region of interest" description="Disordered" evidence="1">
    <location>
        <begin position="1"/>
        <end position="40"/>
    </location>
</feature>
<dbReference type="PANTHER" id="PTHR36056:SF2">
    <property type="entry name" value="OS02G0550000 PROTEIN"/>
    <property type="match status" value="1"/>
</dbReference>
<feature type="region of interest" description="Disordered" evidence="1">
    <location>
        <begin position="632"/>
        <end position="654"/>
    </location>
</feature>
<dbReference type="EMBL" id="RWGY01000011">
    <property type="protein sequence ID" value="TVU29762.1"/>
    <property type="molecule type" value="Genomic_DNA"/>
</dbReference>
<organism evidence="2 3">
    <name type="scientific">Eragrostis curvula</name>
    <name type="common">weeping love grass</name>
    <dbReference type="NCBI Taxonomy" id="38414"/>
    <lineage>
        <taxon>Eukaryota</taxon>
        <taxon>Viridiplantae</taxon>
        <taxon>Streptophyta</taxon>
        <taxon>Embryophyta</taxon>
        <taxon>Tracheophyta</taxon>
        <taxon>Spermatophyta</taxon>
        <taxon>Magnoliopsida</taxon>
        <taxon>Liliopsida</taxon>
        <taxon>Poales</taxon>
        <taxon>Poaceae</taxon>
        <taxon>PACMAD clade</taxon>
        <taxon>Chloridoideae</taxon>
        <taxon>Eragrostideae</taxon>
        <taxon>Eragrostidinae</taxon>
        <taxon>Eragrostis</taxon>
    </lineage>
</organism>
<feature type="region of interest" description="Disordered" evidence="1">
    <location>
        <begin position="245"/>
        <end position="265"/>
    </location>
</feature>
<feature type="compositionally biased region" description="Basic and acidic residues" evidence="1">
    <location>
        <begin position="151"/>
        <end position="172"/>
    </location>
</feature>
<keyword evidence="3" id="KW-1185">Reference proteome</keyword>
<protein>
    <submittedName>
        <fullName evidence="2">Uncharacterized protein</fullName>
    </submittedName>
</protein>
<sequence>MQYNHRSRVPPPPPPFGRGGGAWYPRGHRQLYAPPPPLPPVPPVPQRKYEVLMEAGRLAAEYLVSQGALPPAALQRGTGAWAVPPLPPPPPPPLPQRQQQEPPAFYCRRRYDDEYSNNPAARNRRTNGTTSSTSSRDDYSSGSYIGREKRKYGEYRRGNSDSARDREKEKGRAFSNSRRYEDDDDEDGAPGFQRKRRGGRGSDEVVSSVTESAREETPLMAKVVGELYKEDTRSKVVSSIEEVQKDADAVPEVQGENEEGEVDDDIKVLSSEPEVVEQAIDADSNIGVMEAEPKQLPDAKVSDKKAEDGDKISDEAAFDHNTLDVEVTNVENNMHHDTPNLLASCDFVRAPTKARSVRARRNAASVSRGTSVAATFDIVSSKQASQMVSDESADESSLSNTESGNGEDQMHRESSVLGDEPMLIEENGKSVVTENIREEKGNAQLHVVPGYKEEPNLSPFTASHEVSMPQEDSLMQETDFSPFTACHKDSLPQQDILMQETELSPLTASHKNSFIKETELSPLTVSLKDNLMQEPNLSQTMSHENNLPLQFKEGTQICDFDTLPPDVDLIELSDQEDFVGAELCPNARAKSVTEMEGGRLDQSDSLKVSDLDLVGSTEVSALQANTTLVQSSAAPCSTEQHEKQQEDLGTSADANASATDDLCQLPLENKDVQLTNIECNAPIEDGGFGSSKSKNEMICSSMDNIMHSGLQTDALPGIQDSYSLAFSDFINADIPCYPPVQSDLHAGIGANDSEGITVMDDPIYGSLTDIDRRAVSVYKASRKKALTAVLFRFP</sequence>
<dbReference type="Gramene" id="TVU29762">
    <property type="protein sequence ID" value="TVU29762"/>
    <property type="gene ID" value="EJB05_21346"/>
</dbReference>
<evidence type="ECO:0000256" key="1">
    <source>
        <dbReference type="SAM" id="MobiDB-lite"/>
    </source>
</evidence>
<feature type="region of interest" description="Disordered" evidence="1">
    <location>
        <begin position="386"/>
        <end position="420"/>
    </location>
</feature>
<dbReference type="OrthoDB" id="765741at2759"/>